<organism evidence="3 4">
    <name type="scientific">Aureibaculum flavum</name>
    <dbReference type="NCBI Taxonomy" id="2795986"/>
    <lineage>
        <taxon>Bacteria</taxon>
        <taxon>Pseudomonadati</taxon>
        <taxon>Bacteroidota</taxon>
        <taxon>Flavobacteriia</taxon>
        <taxon>Flavobacteriales</taxon>
        <taxon>Flavobacteriaceae</taxon>
        <taxon>Aureibaculum</taxon>
    </lineage>
</organism>
<dbReference type="SUPFAM" id="SSF55008">
    <property type="entry name" value="HMA, heavy metal-associated domain"/>
    <property type="match status" value="1"/>
</dbReference>
<name>A0ABS0WQQ0_9FLAO</name>
<evidence type="ECO:0000256" key="1">
    <source>
        <dbReference type="ARBA" id="ARBA00022723"/>
    </source>
</evidence>
<dbReference type="Proteomes" id="UP000623301">
    <property type="component" value="Unassembled WGS sequence"/>
</dbReference>
<accession>A0ABS0WQQ0</accession>
<dbReference type="RefSeq" id="WP_117883876.1">
    <property type="nucleotide sequence ID" value="NZ_JAEHFJ010000003.1"/>
</dbReference>
<evidence type="ECO:0000313" key="3">
    <source>
        <dbReference type="EMBL" id="MBJ2174314.1"/>
    </source>
</evidence>
<dbReference type="EMBL" id="JAEHFJ010000003">
    <property type="protein sequence ID" value="MBJ2174314.1"/>
    <property type="molecule type" value="Genomic_DNA"/>
</dbReference>
<keyword evidence="1" id="KW-0479">Metal-binding</keyword>
<proteinExistence type="predicted"/>
<dbReference type="Pfam" id="PF00403">
    <property type="entry name" value="HMA"/>
    <property type="match status" value="1"/>
</dbReference>
<protein>
    <submittedName>
        <fullName evidence="3">Heavy-metal-associated domain-containing protein</fullName>
    </submittedName>
</protein>
<dbReference type="Gene3D" id="3.30.70.100">
    <property type="match status" value="1"/>
</dbReference>
<sequence>MTTIEILNLKCGGCANTIKKGILSVDGVSEVNIDLETSKVSVDSENETVLDSVKAKLSKMGYPEAGDTNTIMHKAKSFVSCATGRMGEKV</sequence>
<dbReference type="PROSITE" id="PS01047">
    <property type="entry name" value="HMA_1"/>
    <property type="match status" value="1"/>
</dbReference>
<reference evidence="3 4" key="1">
    <citation type="submission" date="2020-12" db="EMBL/GenBank/DDBJ databases">
        <title>Aureibaculum luteum sp. nov. and Aureibaculum flavum sp. nov., novel members of the family Flavobacteriaceae isolated from Antarctic intertidal sediments.</title>
        <authorList>
            <person name="He X."/>
            <person name="Zhang X."/>
        </authorList>
    </citation>
    <scope>NUCLEOTIDE SEQUENCE [LARGE SCALE GENOMIC DNA]</scope>
    <source>
        <strain evidence="3 4">A20</strain>
    </source>
</reference>
<dbReference type="InterPro" id="IPR006121">
    <property type="entry name" value="HMA_dom"/>
</dbReference>
<feature type="domain" description="HMA" evidence="2">
    <location>
        <begin position="1"/>
        <end position="65"/>
    </location>
</feature>
<dbReference type="InterPro" id="IPR017969">
    <property type="entry name" value="Heavy-metal-associated_CS"/>
</dbReference>
<evidence type="ECO:0000313" key="4">
    <source>
        <dbReference type="Proteomes" id="UP000623301"/>
    </source>
</evidence>
<dbReference type="InterPro" id="IPR036163">
    <property type="entry name" value="HMA_dom_sf"/>
</dbReference>
<dbReference type="CDD" id="cd00371">
    <property type="entry name" value="HMA"/>
    <property type="match status" value="1"/>
</dbReference>
<dbReference type="PROSITE" id="PS50846">
    <property type="entry name" value="HMA_2"/>
    <property type="match status" value="1"/>
</dbReference>
<evidence type="ECO:0000259" key="2">
    <source>
        <dbReference type="PROSITE" id="PS50846"/>
    </source>
</evidence>
<comment type="caution">
    <text evidence="3">The sequence shown here is derived from an EMBL/GenBank/DDBJ whole genome shotgun (WGS) entry which is preliminary data.</text>
</comment>
<keyword evidence="4" id="KW-1185">Reference proteome</keyword>
<gene>
    <name evidence="3" type="ORF">JBL43_08695</name>
</gene>